<accession>A0A8R7JX03</accession>
<proteinExistence type="predicted"/>
<keyword evidence="2" id="KW-1185">Reference proteome</keyword>
<organism evidence="1 2">
    <name type="scientific">Triticum urartu</name>
    <name type="common">Red wild einkorn</name>
    <name type="synonym">Crithodium urartu</name>
    <dbReference type="NCBI Taxonomy" id="4572"/>
    <lineage>
        <taxon>Eukaryota</taxon>
        <taxon>Viridiplantae</taxon>
        <taxon>Streptophyta</taxon>
        <taxon>Embryophyta</taxon>
        <taxon>Tracheophyta</taxon>
        <taxon>Spermatophyta</taxon>
        <taxon>Magnoliopsida</taxon>
        <taxon>Liliopsida</taxon>
        <taxon>Poales</taxon>
        <taxon>Poaceae</taxon>
        <taxon>BOP clade</taxon>
        <taxon>Pooideae</taxon>
        <taxon>Triticodae</taxon>
        <taxon>Triticeae</taxon>
        <taxon>Triticinae</taxon>
        <taxon>Triticum</taxon>
    </lineage>
</organism>
<evidence type="ECO:0000313" key="1">
    <source>
        <dbReference type="EnsemblPlants" id="TuG1812G0100000867.01.T01.cds341303"/>
    </source>
</evidence>
<name>A0A8R7JX03_TRIUA</name>
<protein>
    <submittedName>
        <fullName evidence="1">Uncharacterized protein</fullName>
    </submittedName>
</protein>
<dbReference type="Proteomes" id="UP000015106">
    <property type="component" value="Chromosome 1"/>
</dbReference>
<dbReference type="Gramene" id="TuG1812G0100000867.01.T01">
    <property type="protein sequence ID" value="TuG1812G0100000867.01.T01.cds341303"/>
    <property type="gene ID" value="TuG1812G0100000867.01"/>
</dbReference>
<dbReference type="AlphaFoldDB" id="A0A8R7JX03"/>
<reference evidence="2" key="1">
    <citation type="journal article" date="2013" name="Nature">
        <title>Draft genome of the wheat A-genome progenitor Triticum urartu.</title>
        <authorList>
            <person name="Ling H.Q."/>
            <person name="Zhao S."/>
            <person name="Liu D."/>
            <person name="Wang J."/>
            <person name="Sun H."/>
            <person name="Zhang C."/>
            <person name="Fan H."/>
            <person name="Li D."/>
            <person name="Dong L."/>
            <person name="Tao Y."/>
            <person name="Gao C."/>
            <person name="Wu H."/>
            <person name="Li Y."/>
            <person name="Cui Y."/>
            <person name="Guo X."/>
            <person name="Zheng S."/>
            <person name="Wang B."/>
            <person name="Yu K."/>
            <person name="Liang Q."/>
            <person name="Yang W."/>
            <person name="Lou X."/>
            <person name="Chen J."/>
            <person name="Feng M."/>
            <person name="Jian J."/>
            <person name="Zhang X."/>
            <person name="Luo G."/>
            <person name="Jiang Y."/>
            <person name="Liu J."/>
            <person name="Wang Z."/>
            <person name="Sha Y."/>
            <person name="Zhang B."/>
            <person name="Wu H."/>
            <person name="Tang D."/>
            <person name="Shen Q."/>
            <person name="Xue P."/>
            <person name="Zou S."/>
            <person name="Wang X."/>
            <person name="Liu X."/>
            <person name="Wang F."/>
            <person name="Yang Y."/>
            <person name="An X."/>
            <person name="Dong Z."/>
            <person name="Zhang K."/>
            <person name="Zhang X."/>
            <person name="Luo M.C."/>
            <person name="Dvorak J."/>
            <person name="Tong Y."/>
            <person name="Wang J."/>
            <person name="Yang H."/>
            <person name="Li Z."/>
            <person name="Wang D."/>
            <person name="Zhang A."/>
            <person name="Wang J."/>
        </authorList>
    </citation>
    <scope>NUCLEOTIDE SEQUENCE</scope>
    <source>
        <strain evidence="2">cv. G1812</strain>
    </source>
</reference>
<reference evidence="1" key="2">
    <citation type="submission" date="2018-03" db="EMBL/GenBank/DDBJ databases">
        <title>The Triticum urartu genome reveals the dynamic nature of wheat genome evolution.</title>
        <authorList>
            <person name="Ling H."/>
            <person name="Ma B."/>
            <person name="Shi X."/>
            <person name="Liu H."/>
            <person name="Dong L."/>
            <person name="Sun H."/>
            <person name="Cao Y."/>
            <person name="Gao Q."/>
            <person name="Zheng S."/>
            <person name="Li Y."/>
            <person name="Yu Y."/>
            <person name="Du H."/>
            <person name="Qi M."/>
            <person name="Li Y."/>
            <person name="Yu H."/>
            <person name="Cui Y."/>
            <person name="Wang N."/>
            <person name="Chen C."/>
            <person name="Wu H."/>
            <person name="Zhao Y."/>
            <person name="Zhang J."/>
            <person name="Li Y."/>
            <person name="Zhou W."/>
            <person name="Zhang B."/>
            <person name="Hu W."/>
            <person name="Eijk M."/>
            <person name="Tang J."/>
            <person name="Witsenboer H."/>
            <person name="Zhao S."/>
            <person name="Li Z."/>
            <person name="Zhang A."/>
            <person name="Wang D."/>
            <person name="Liang C."/>
        </authorList>
    </citation>
    <scope>NUCLEOTIDE SEQUENCE [LARGE SCALE GENOMIC DNA]</scope>
    <source>
        <strain evidence="1">cv. G1812</strain>
    </source>
</reference>
<reference evidence="1" key="3">
    <citation type="submission" date="2022-06" db="UniProtKB">
        <authorList>
            <consortium name="EnsemblPlants"/>
        </authorList>
    </citation>
    <scope>IDENTIFICATION</scope>
</reference>
<evidence type="ECO:0000313" key="2">
    <source>
        <dbReference type="Proteomes" id="UP000015106"/>
    </source>
</evidence>
<sequence>MPVLPLSVSPPRLHHCFCLLMLEKMIRVVGVGWWHPFLLPFFFVQ</sequence>
<dbReference type="EnsemblPlants" id="TuG1812G0100000867.01.T01">
    <property type="protein sequence ID" value="TuG1812G0100000867.01.T01.cds341303"/>
    <property type="gene ID" value="TuG1812G0100000867.01"/>
</dbReference>